<feature type="region of interest" description="Disordered" evidence="1">
    <location>
        <begin position="1"/>
        <end position="32"/>
    </location>
</feature>
<keyword evidence="2" id="KW-1185">Reference proteome</keyword>
<accession>A0A914Z4X8</accession>
<feature type="compositionally biased region" description="Basic and acidic residues" evidence="1">
    <location>
        <begin position="1"/>
        <end position="10"/>
    </location>
</feature>
<dbReference type="AlphaFoldDB" id="A0A914Z4X8"/>
<sequence length="171" mass="19548">MEEHGGEEKNSTSNSISDEEDNGDRNIMNGIIDDDIDVNNNNNINKLRDAIMKEEEKQRLKNVIKSTRIKEVELYLVKNLGDQQSAGLLNIIAEIIHRVLNTVKLQENITKLGQDIVIDAVDKFIDLIEEIMDKVDSYTFTQSWIQYCSLENLSTAFPISTCTVRKNNKFL</sequence>
<proteinExistence type="predicted"/>
<reference evidence="3" key="1">
    <citation type="submission" date="2022-11" db="UniProtKB">
        <authorList>
            <consortium name="WormBaseParasite"/>
        </authorList>
    </citation>
    <scope>IDENTIFICATION</scope>
</reference>
<protein>
    <submittedName>
        <fullName evidence="3">Uncharacterized protein</fullName>
    </submittedName>
</protein>
<organism evidence="2 3">
    <name type="scientific">Panagrolaimus superbus</name>
    <dbReference type="NCBI Taxonomy" id="310955"/>
    <lineage>
        <taxon>Eukaryota</taxon>
        <taxon>Metazoa</taxon>
        <taxon>Ecdysozoa</taxon>
        <taxon>Nematoda</taxon>
        <taxon>Chromadorea</taxon>
        <taxon>Rhabditida</taxon>
        <taxon>Tylenchina</taxon>
        <taxon>Panagrolaimomorpha</taxon>
        <taxon>Panagrolaimoidea</taxon>
        <taxon>Panagrolaimidae</taxon>
        <taxon>Panagrolaimus</taxon>
    </lineage>
</organism>
<name>A0A914Z4X8_9BILA</name>
<dbReference type="WBParaSite" id="PSU_v2.g5311.t1">
    <property type="protein sequence ID" value="PSU_v2.g5311.t1"/>
    <property type="gene ID" value="PSU_v2.g5311"/>
</dbReference>
<dbReference type="Proteomes" id="UP000887577">
    <property type="component" value="Unplaced"/>
</dbReference>
<evidence type="ECO:0000256" key="1">
    <source>
        <dbReference type="SAM" id="MobiDB-lite"/>
    </source>
</evidence>
<evidence type="ECO:0000313" key="2">
    <source>
        <dbReference type="Proteomes" id="UP000887577"/>
    </source>
</evidence>
<evidence type="ECO:0000313" key="3">
    <source>
        <dbReference type="WBParaSite" id="PSU_v2.g5311.t1"/>
    </source>
</evidence>